<proteinExistence type="predicted"/>
<dbReference type="Gene3D" id="3.80.10.10">
    <property type="entry name" value="Ribonuclease Inhibitor"/>
    <property type="match status" value="1"/>
</dbReference>
<feature type="region of interest" description="Disordered" evidence="1">
    <location>
        <begin position="751"/>
        <end position="773"/>
    </location>
</feature>
<accession>A0A6H5G342</accession>
<dbReference type="Proteomes" id="UP000479000">
    <property type="component" value="Unassembled WGS sequence"/>
</dbReference>
<feature type="compositionally biased region" description="Polar residues" evidence="1">
    <location>
        <begin position="758"/>
        <end position="773"/>
    </location>
</feature>
<keyword evidence="3" id="KW-1185">Reference proteome</keyword>
<gene>
    <name evidence="2" type="ORF">NTEN_LOCUS2688</name>
</gene>
<evidence type="ECO:0000313" key="2">
    <source>
        <dbReference type="EMBL" id="CAA9996048.1"/>
    </source>
</evidence>
<dbReference type="InterPro" id="IPR032675">
    <property type="entry name" value="LRR_dom_sf"/>
</dbReference>
<dbReference type="PANTHER" id="PTHR24114">
    <property type="entry name" value="LEUCINE RICH REPEAT FAMILY PROTEIN"/>
    <property type="match status" value="1"/>
</dbReference>
<organism evidence="2 3">
    <name type="scientific">Nesidiocoris tenuis</name>
    <dbReference type="NCBI Taxonomy" id="355587"/>
    <lineage>
        <taxon>Eukaryota</taxon>
        <taxon>Metazoa</taxon>
        <taxon>Ecdysozoa</taxon>
        <taxon>Arthropoda</taxon>
        <taxon>Hexapoda</taxon>
        <taxon>Insecta</taxon>
        <taxon>Pterygota</taxon>
        <taxon>Neoptera</taxon>
        <taxon>Paraneoptera</taxon>
        <taxon>Hemiptera</taxon>
        <taxon>Heteroptera</taxon>
        <taxon>Panheteroptera</taxon>
        <taxon>Cimicomorpha</taxon>
        <taxon>Miridae</taxon>
        <taxon>Dicyphina</taxon>
        <taxon>Nesidiocoris</taxon>
    </lineage>
</organism>
<dbReference type="InterPro" id="IPR001611">
    <property type="entry name" value="Leu-rich_rpt"/>
</dbReference>
<evidence type="ECO:0000256" key="1">
    <source>
        <dbReference type="SAM" id="MobiDB-lite"/>
    </source>
</evidence>
<reference evidence="2 3" key="1">
    <citation type="submission" date="2020-02" db="EMBL/GenBank/DDBJ databases">
        <authorList>
            <person name="Ferguson B K."/>
        </authorList>
    </citation>
    <scope>NUCLEOTIDE SEQUENCE [LARGE SCALE GENOMIC DNA]</scope>
</reference>
<dbReference type="PANTHER" id="PTHR24114:SF2">
    <property type="entry name" value="F-BOX DOMAIN-CONTAINING PROTEIN-RELATED"/>
    <property type="match status" value="1"/>
</dbReference>
<name>A0A6H5G342_9HEMI</name>
<dbReference type="Pfam" id="PF13516">
    <property type="entry name" value="LRR_6"/>
    <property type="match status" value="2"/>
</dbReference>
<dbReference type="OrthoDB" id="341587at2759"/>
<protein>
    <submittedName>
        <fullName evidence="2">Uncharacterized protein</fullName>
    </submittedName>
</protein>
<feature type="non-terminal residue" evidence="2">
    <location>
        <position position="1"/>
    </location>
</feature>
<dbReference type="EMBL" id="CADCXU010004313">
    <property type="protein sequence ID" value="CAA9996048.1"/>
    <property type="molecule type" value="Genomic_DNA"/>
</dbReference>
<evidence type="ECO:0000313" key="3">
    <source>
        <dbReference type="Proteomes" id="UP000479000"/>
    </source>
</evidence>
<dbReference type="SMART" id="SM00368">
    <property type="entry name" value="LRR_RI"/>
    <property type="match status" value="3"/>
</dbReference>
<dbReference type="AlphaFoldDB" id="A0A6H5G342"/>
<feature type="region of interest" description="Disordered" evidence="1">
    <location>
        <begin position="16"/>
        <end position="38"/>
    </location>
</feature>
<sequence length="849" mass="97037">NNNNTISDNSNLNIINNNHDHSSSSNNNANIINNNNNSISDNKFFGSQNDGRFRKRIEQLNYRKRLKEPTYVLPKPVEPIFKRKFPATDDQEVLSPEKNIFQLPADHDYEEYGEFDEFYYEGFEEDDDSYWKRGTNLTWPIYHRPWARSRSWKIYFLEKWLSSTLSNLEPEDLDMEKIETLAKDVADYIYSLTIEGLKVPEWPAAVDVDSSSDESVDVDRISIDSDMSLNRYLDKRINYFPMPASINRLPLKSIFQQLTHLTHLNFSFGYDNFSLDKDVKFAKLTDDDITNLAQAIAICSSLFCFKLSRSKFTPSQLDTILLGLYALESFREVELSNLQLTDDHMMTVTNLLKTKSNMSILSLKCNSIGPNGLARLLHTVVLKDCRLKILDVSMNPVGDAGGVAMGSLLAKKNRFLKRVYMSGTGLTHLSGYNFGIVLYFNKCLEVLDLSVNRFDDFAAEALLRGVEHNRTLKRLDLRECGIPFPTVREIECICFKNGRTASQKSYVYPAAHPEDFWSGFEEMDEEQTNEKGEVDGENEEENVNQEITAIFIWATARMKPRNKFMLIRDIHALMKRTVFTTGFNAVADTLILIKQKEIIQKAKMDAKREKAEATEGSGVTADYSIQDYMRRSDEKTKADFAELEALQVLKYTNRCGRIDVLFKSLTPEKIEELLKNIGKILFSDTGLPSAAGMSLPFAKKWYRAFADPEPQDEATGKAGDGCEELEEEYGEEIADGEIEENFEPTSDLLRRSMRKSDSPATTSAIPSRSKSTAAVPSMAFLTEDEFQNMRDRALDMRAKFKKWPKEGPPQFPKVIPFEIVKDCHDDLAGTGSEKEDDLPYWLNEWSQKF</sequence>
<dbReference type="SUPFAM" id="SSF52047">
    <property type="entry name" value="RNI-like"/>
    <property type="match status" value="1"/>
</dbReference>
<dbReference type="InterPro" id="IPR052394">
    <property type="entry name" value="LRR-containing"/>
</dbReference>